<evidence type="ECO:0000313" key="3">
    <source>
        <dbReference type="EMBL" id="RHC94225.1"/>
    </source>
</evidence>
<feature type="signal peptide" evidence="2">
    <location>
        <begin position="1"/>
        <end position="21"/>
    </location>
</feature>
<protein>
    <recommendedName>
        <fullName evidence="5">Lipoprotein</fullName>
    </recommendedName>
</protein>
<dbReference type="PROSITE" id="PS51257">
    <property type="entry name" value="PROKAR_LIPOPROTEIN"/>
    <property type="match status" value="1"/>
</dbReference>
<reference evidence="3 4" key="1">
    <citation type="submission" date="2018-08" db="EMBL/GenBank/DDBJ databases">
        <title>A genome reference for cultivated species of the human gut microbiota.</title>
        <authorList>
            <person name="Zou Y."/>
            <person name="Xue W."/>
            <person name="Luo G."/>
        </authorList>
    </citation>
    <scope>NUCLEOTIDE SEQUENCE [LARGE SCALE GENOMIC DNA]</scope>
    <source>
        <strain evidence="3 4">AM33-3BH</strain>
    </source>
</reference>
<dbReference type="AlphaFoldDB" id="A0A414CGU3"/>
<evidence type="ECO:0000256" key="2">
    <source>
        <dbReference type="SAM" id="SignalP"/>
    </source>
</evidence>
<feature type="region of interest" description="Disordered" evidence="1">
    <location>
        <begin position="27"/>
        <end position="65"/>
    </location>
</feature>
<organism evidence="3 4">
    <name type="scientific">Streptococcus parasanguinis</name>
    <dbReference type="NCBI Taxonomy" id="1318"/>
    <lineage>
        <taxon>Bacteria</taxon>
        <taxon>Bacillati</taxon>
        <taxon>Bacillota</taxon>
        <taxon>Bacilli</taxon>
        <taxon>Lactobacillales</taxon>
        <taxon>Streptococcaceae</taxon>
        <taxon>Streptococcus</taxon>
    </lineage>
</organism>
<comment type="caution">
    <text evidence="3">The sequence shown here is derived from an EMBL/GenBank/DDBJ whole genome shotgun (WGS) entry which is preliminary data.</text>
</comment>
<proteinExistence type="predicted"/>
<dbReference type="RefSeq" id="WP_118095905.1">
    <property type="nucleotide sequence ID" value="NZ_QSIO01000003.1"/>
</dbReference>
<evidence type="ECO:0008006" key="5">
    <source>
        <dbReference type="Google" id="ProtNLM"/>
    </source>
</evidence>
<name>A0A414CGU3_STRPA</name>
<evidence type="ECO:0000256" key="1">
    <source>
        <dbReference type="SAM" id="MobiDB-lite"/>
    </source>
</evidence>
<feature type="chain" id="PRO_5038773890" description="Lipoprotein" evidence="2">
    <location>
        <begin position="22"/>
        <end position="245"/>
    </location>
</feature>
<sequence length="245" mass="27498">MKKIGTYILAASLLLSLAACAPKRYERKHSPVGASSVKKTSDKAQEKEQTEEAKSDEHDKEAIGTLSKADQADIYSIIENSASLTYSLQVQPTRLLELNNDHGAVDGYPQDMFIDYYNTYTPGTYNLQDVIDKLNAEETSDSIRSLSQDQLIQLTNEKKDGWIYSTKDKAFYEIVPGGRGGAMPPMEIPSPDEWVVNEDSVEVTTTIQGTSDPYRRFVLKRNNKNYKGGTHKTRFYVDSTEFVKS</sequence>
<feature type="compositionally biased region" description="Basic and acidic residues" evidence="1">
    <location>
        <begin position="39"/>
        <end position="62"/>
    </location>
</feature>
<gene>
    <name evidence="3" type="ORF">DW820_07800</name>
</gene>
<keyword evidence="2" id="KW-0732">Signal</keyword>
<evidence type="ECO:0000313" key="4">
    <source>
        <dbReference type="Proteomes" id="UP000285773"/>
    </source>
</evidence>
<dbReference type="EMBL" id="QSIO01000003">
    <property type="protein sequence ID" value="RHC94225.1"/>
    <property type="molecule type" value="Genomic_DNA"/>
</dbReference>
<accession>A0A414CGU3</accession>
<dbReference type="Proteomes" id="UP000285773">
    <property type="component" value="Unassembled WGS sequence"/>
</dbReference>